<reference evidence="8 9" key="1">
    <citation type="journal article" date="2015" name="Genome Announc.">
        <title>Expanding the biotechnology potential of lactobacilli through comparative genomics of 213 strains and associated genera.</title>
        <authorList>
            <person name="Sun Z."/>
            <person name="Harris H.M."/>
            <person name="McCann A."/>
            <person name="Guo C."/>
            <person name="Argimon S."/>
            <person name="Zhang W."/>
            <person name="Yang X."/>
            <person name="Jeffery I.B."/>
            <person name="Cooney J.C."/>
            <person name="Kagawa T.F."/>
            <person name="Liu W."/>
            <person name="Song Y."/>
            <person name="Salvetti E."/>
            <person name="Wrobel A."/>
            <person name="Rasinkangas P."/>
            <person name="Parkhill J."/>
            <person name="Rea M.C."/>
            <person name="O'Sullivan O."/>
            <person name="Ritari J."/>
            <person name="Douillard F.P."/>
            <person name="Paul Ross R."/>
            <person name="Yang R."/>
            <person name="Briner A.E."/>
            <person name="Felis G.E."/>
            <person name="de Vos W.M."/>
            <person name="Barrangou R."/>
            <person name="Klaenhammer T.R."/>
            <person name="Caufield P.W."/>
            <person name="Cui Y."/>
            <person name="Zhang H."/>
            <person name="O'Toole P.W."/>
        </authorList>
    </citation>
    <scope>NUCLEOTIDE SEQUENCE [LARGE SCALE GENOMIC DNA]</scope>
    <source>
        <strain evidence="8 9">DSM 14421</strain>
    </source>
</reference>
<dbReference type="STRING" id="1423739.FC85_GL002153"/>
<dbReference type="InterPro" id="IPR007168">
    <property type="entry name" value="Phageshock_PspC_N"/>
</dbReference>
<keyword evidence="2" id="KW-1003">Cell membrane</keyword>
<evidence type="ECO:0000256" key="4">
    <source>
        <dbReference type="ARBA" id="ARBA00022989"/>
    </source>
</evidence>
<keyword evidence="3 6" id="KW-0812">Transmembrane</keyword>
<proteinExistence type="predicted"/>
<evidence type="ECO:0000256" key="5">
    <source>
        <dbReference type="ARBA" id="ARBA00023136"/>
    </source>
</evidence>
<evidence type="ECO:0000256" key="3">
    <source>
        <dbReference type="ARBA" id="ARBA00022692"/>
    </source>
</evidence>
<dbReference type="Proteomes" id="UP000052013">
    <property type="component" value="Unassembled WGS sequence"/>
</dbReference>
<organism evidence="8 9">
    <name type="scientific">Lentilactobacillus diolivorans DSM 14421</name>
    <dbReference type="NCBI Taxonomy" id="1423739"/>
    <lineage>
        <taxon>Bacteria</taxon>
        <taxon>Bacillati</taxon>
        <taxon>Bacillota</taxon>
        <taxon>Bacilli</taxon>
        <taxon>Lactobacillales</taxon>
        <taxon>Lactobacillaceae</taxon>
        <taxon>Lentilactobacillus</taxon>
    </lineage>
</organism>
<dbReference type="PANTHER" id="PTHR33885:SF3">
    <property type="entry name" value="PHAGE SHOCK PROTEIN C"/>
    <property type="match status" value="1"/>
</dbReference>
<evidence type="ECO:0000259" key="7">
    <source>
        <dbReference type="Pfam" id="PF04024"/>
    </source>
</evidence>
<feature type="transmembrane region" description="Helical" evidence="6">
    <location>
        <begin position="30"/>
        <end position="57"/>
    </location>
</feature>
<dbReference type="AlphaFoldDB" id="A0A0R1SRM9"/>
<name>A0A0R1SRM9_9LACO</name>
<keyword evidence="4 6" id="KW-1133">Transmembrane helix</keyword>
<comment type="caution">
    <text evidence="8">The sequence shown here is derived from an EMBL/GenBank/DDBJ whole genome shotgun (WGS) entry which is preliminary data.</text>
</comment>
<evidence type="ECO:0000313" key="8">
    <source>
        <dbReference type="EMBL" id="KRL68936.1"/>
    </source>
</evidence>
<gene>
    <name evidence="8" type="ORF">FC85_GL002153</name>
</gene>
<dbReference type="RefSeq" id="WP_057863796.1">
    <property type="nucleotide sequence ID" value="NZ_AZEY01000020.1"/>
</dbReference>
<feature type="domain" description="Phage shock protein PspC N-terminal" evidence="7">
    <location>
        <begin position="5"/>
        <end position="59"/>
    </location>
</feature>
<dbReference type="InterPro" id="IPR052027">
    <property type="entry name" value="PspC"/>
</dbReference>
<comment type="subcellular location">
    <subcellularLocation>
        <location evidence="1">Cell membrane</location>
        <topology evidence="1">Single-pass membrane protein</topology>
    </subcellularLocation>
</comment>
<accession>A0A0R1SRM9</accession>
<evidence type="ECO:0000313" key="9">
    <source>
        <dbReference type="Proteomes" id="UP000052013"/>
    </source>
</evidence>
<sequence length="62" mass="7105">MKINIHRSRSNRVIGGVLGGLSKHYHWNPLLVRVLFALLTLTPPFPGIIVYLILWIVMQDPE</sequence>
<dbReference type="GO" id="GO:0005886">
    <property type="term" value="C:plasma membrane"/>
    <property type="evidence" value="ECO:0007669"/>
    <property type="project" value="UniProtKB-SubCell"/>
</dbReference>
<evidence type="ECO:0000256" key="2">
    <source>
        <dbReference type="ARBA" id="ARBA00022475"/>
    </source>
</evidence>
<protein>
    <recommendedName>
        <fullName evidence="7">Phage shock protein PspC N-terminal domain-containing protein</fullName>
    </recommendedName>
</protein>
<dbReference type="PANTHER" id="PTHR33885">
    <property type="entry name" value="PHAGE SHOCK PROTEIN C"/>
    <property type="match status" value="1"/>
</dbReference>
<evidence type="ECO:0000256" key="1">
    <source>
        <dbReference type="ARBA" id="ARBA00004162"/>
    </source>
</evidence>
<keyword evidence="5 6" id="KW-0472">Membrane</keyword>
<dbReference type="Pfam" id="PF04024">
    <property type="entry name" value="PspC"/>
    <property type="match status" value="1"/>
</dbReference>
<evidence type="ECO:0000256" key="6">
    <source>
        <dbReference type="SAM" id="Phobius"/>
    </source>
</evidence>
<dbReference type="EMBL" id="AZEY01000020">
    <property type="protein sequence ID" value="KRL68936.1"/>
    <property type="molecule type" value="Genomic_DNA"/>
</dbReference>